<dbReference type="Proteomes" id="UP000000225">
    <property type="component" value="Chromosome"/>
</dbReference>
<gene>
    <name evidence="2" type="ordered locus">ASA_1053</name>
</gene>
<name>A4SJV4_AERS4</name>
<sequence length="576" mass="64803">MAATRIPKIKEFPMDGKFWRVDWKGAVLPNPDITTEPLFQIVLSPFLDNPFKMRGDKRASVRQTDVEQQIVVDIGIGQLPLIATGSVWMNGICQDILAGKYEAINNLLISPQTTQIITATHKENGKNIIPYKSYRIGKAGAGSKLVAIERNGDPFALLIPVMELVRFYYAISTNLSHALFFGSLQHNPDSVINLSRTHYRAEDDRFFLGLRQHITDEEGWIIARILHSKEAFLASCKIHDAVLRNAINHKFIHIESDFPFTGLTNLEARVKWIQQSEDSPWRCLVLSLERCSAPLPYSHLTVIRDNDGTGAKNDTDRPEDEKKLYSRKTGTSTQKSEDPHLQSGTDTNASLSNMLITVPSDRFGALTGRKPDKPTKEECEYRSAGTSLQGFLIDALGTGLGGFGLDEKYTQKANVSPTYTRKKGAKASFDILISAVEELNKYNGISASIRQVAPAFEYMPLTKSSKRWQWAYLDSSTKTKRDVIIADILFNGQFFNIIEFEMRENENFTVSLISSGEHKLNAEDFHKILFRCSLAGGIWKKIKLNDLGIDLISLKHTWSDHQSFSEAINRRIITIS</sequence>
<proteinExistence type="predicted"/>
<reference evidence="3" key="1">
    <citation type="journal article" date="2008" name="BMC Genomics">
        <title>The genome of Aeromonas salmonicida subsp. salmonicida A449: insights into the evolution of a fish pathogen.</title>
        <authorList>
            <person name="Reith M.E."/>
            <person name="Singh R.K."/>
            <person name="Curtis B."/>
            <person name="Boyd J.M."/>
            <person name="Bouevitch A."/>
            <person name="Kimball J."/>
            <person name="Munholland J."/>
            <person name="Murphy C."/>
            <person name="Sarty D."/>
            <person name="Williams J."/>
            <person name="Nash J.H."/>
            <person name="Johnson S.C."/>
            <person name="Brown L.L."/>
        </authorList>
    </citation>
    <scope>NUCLEOTIDE SEQUENCE [LARGE SCALE GENOMIC DNA]</scope>
    <source>
        <strain evidence="3">A449</strain>
    </source>
</reference>
<dbReference type="STRING" id="29491.GCA_000820065_02586"/>
<evidence type="ECO:0008006" key="4">
    <source>
        <dbReference type="Google" id="ProtNLM"/>
    </source>
</evidence>
<organism evidence="2 3">
    <name type="scientific">Aeromonas salmonicida (strain A449)</name>
    <dbReference type="NCBI Taxonomy" id="382245"/>
    <lineage>
        <taxon>Bacteria</taxon>
        <taxon>Pseudomonadati</taxon>
        <taxon>Pseudomonadota</taxon>
        <taxon>Gammaproteobacteria</taxon>
        <taxon>Aeromonadales</taxon>
        <taxon>Aeromonadaceae</taxon>
        <taxon>Aeromonas</taxon>
    </lineage>
</organism>
<dbReference type="AlphaFoldDB" id="A4SJV4"/>
<feature type="compositionally biased region" description="Basic and acidic residues" evidence="1">
    <location>
        <begin position="304"/>
        <end position="324"/>
    </location>
</feature>
<dbReference type="KEGG" id="asa:ASA_1053"/>
<dbReference type="HOGENOM" id="CLU_468297_0_0_6"/>
<evidence type="ECO:0000256" key="1">
    <source>
        <dbReference type="SAM" id="MobiDB-lite"/>
    </source>
</evidence>
<dbReference type="EMBL" id="CP000644">
    <property type="protein sequence ID" value="ABO89176.1"/>
    <property type="molecule type" value="Genomic_DNA"/>
</dbReference>
<accession>A4SJV4</accession>
<evidence type="ECO:0000313" key="3">
    <source>
        <dbReference type="Proteomes" id="UP000000225"/>
    </source>
</evidence>
<dbReference type="eggNOG" id="ENOG5031F5J">
    <property type="taxonomic scope" value="Bacteria"/>
</dbReference>
<evidence type="ECO:0000313" key="2">
    <source>
        <dbReference type="EMBL" id="ABO89176.1"/>
    </source>
</evidence>
<protein>
    <recommendedName>
        <fullName evidence="4">TnsE C-terminal domain-containing protein</fullName>
    </recommendedName>
</protein>
<feature type="region of interest" description="Disordered" evidence="1">
    <location>
        <begin position="304"/>
        <end position="348"/>
    </location>
</feature>